<keyword evidence="14" id="KW-1185">Reference proteome</keyword>
<dbReference type="OrthoDB" id="9782542at2"/>
<evidence type="ECO:0000256" key="1">
    <source>
        <dbReference type="ARBA" id="ARBA00004401"/>
    </source>
</evidence>
<dbReference type="EMBL" id="WBOS01000001">
    <property type="protein sequence ID" value="KAB2338166.1"/>
    <property type="molecule type" value="Genomic_DNA"/>
</dbReference>
<dbReference type="Pfam" id="PF03816">
    <property type="entry name" value="LytR_cpsA_psr"/>
    <property type="match status" value="1"/>
</dbReference>
<organism evidence="13 14">
    <name type="scientific">Cytobacillus depressus</name>
    <dbReference type="NCBI Taxonomy" id="1602942"/>
    <lineage>
        <taxon>Bacteria</taxon>
        <taxon>Bacillati</taxon>
        <taxon>Bacillota</taxon>
        <taxon>Bacilli</taxon>
        <taxon>Bacillales</taxon>
        <taxon>Bacillaceae</taxon>
        <taxon>Cytobacillus</taxon>
    </lineage>
</organism>
<evidence type="ECO:0000259" key="12">
    <source>
        <dbReference type="Pfam" id="PF03816"/>
    </source>
</evidence>
<name>A0A6L3V909_9BACI</name>
<gene>
    <name evidence="13" type="ORF">F7731_00920</name>
</gene>
<dbReference type="PANTHER" id="PTHR33392:SF8">
    <property type="entry name" value="REGULATORY PROTEIN MSRR"/>
    <property type="match status" value="1"/>
</dbReference>
<evidence type="ECO:0000256" key="7">
    <source>
        <dbReference type="ARBA" id="ARBA00023015"/>
    </source>
</evidence>
<comment type="caution">
    <text evidence="13">The sequence shown here is derived from an EMBL/GenBank/DDBJ whole genome shotgun (WGS) entry which is preliminary data.</text>
</comment>
<dbReference type="Gene3D" id="3.40.630.190">
    <property type="entry name" value="LCP protein"/>
    <property type="match status" value="1"/>
</dbReference>
<evidence type="ECO:0000313" key="13">
    <source>
        <dbReference type="EMBL" id="KAB2338166.1"/>
    </source>
</evidence>
<dbReference type="InterPro" id="IPR050922">
    <property type="entry name" value="LytR/CpsA/Psr_CW_biosynth"/>
</dbReference>
<evidence type="ECO:0000256" key="6">
    <source>
        <dbReference type="ARBA" id="ARBA00022989"/>
    </source>
</evidence>
<keyword evidence="5" id="KW-0735">Signal-anchor</keyword>
<comment type="function">
    <text evidence="10">Involved in SarA attenuation. Affects resistance to oxacillin and teicoplanin, as well as the synthesis of virulence factors.</text>
</comment>
<dbReference type="AlphaFoldDB" id="A0A6L3V909"/>
<evidence type="ECO:0000256" key="11">
    <source>
        <dbReference type="ARBA" id="ARBA00040752"/>
    </source>
</evidence>
<keyword evidence="8" id="KW-0472">Membrane</keyword>
<evidence type="ECO:0000256" key="9">
    <source>
        <dbReference type="ARBA" id="ARBA00023163"/>
    </source>
</evidence>
<dbReference type="PANTHER" id="PTHR33392">
    <property type="entry name" value="POLYISOPRENYL-TEICHOIC ACID--PEPTIDOGLYCAN TEICHOIC ACID TRANSFERASE TAGU"/>
    <property type="match status" value="1"/>
</dbReference>
<proteinExistence type="inferred from homology"/>
<comment type="subcellular location">
    <subcellularLocation>
        <location evidence="1">Cell membrane</location>
        <topology evidence="1">Single-pass type II membrane protein</topology>
    </subcellularLocation>
</comment>
<evidence type="ECO:0000256" key="4">
    <source>
        <dbReference type="ARBA" id="ARBA00022692"/>
    </source>
</evidence>
<dbReference type="GO" id="GO:0005886">
    <property type="term" value="C:plasma membrane"/>
    <property type="evidence" value="ECO:0007669"/>
    <property type="project" value="UniProtKB-SubCell"/>
</dbReference>
<feature type="domain" description="Cell envelope-related transcriptional attenuator" evidence="12">
    <location>
        <begin position="52"/>
        <end position="197"/>
    </location>
</feature>
<keyword evidence="4" id="KW-0812">Transmembrane</keyword>
<evidence type="ECO:0000256" key="3">
    <source>
        <dbReference type="ARBA" id="ARBA00022475"/>
    </source>
</evidence>
<keyword evidence="7" id="KW-0805">Transcription regulation</keyword>
<dbReference type="NCBIfam" id="TIGR00350">
    <property type="entry name" value="lytR_cpsA_psr"/>
    <property type="match status" value="1"/>
</dbReference>
<accession>A0A6L3V909</accession>
<keyword evidence="9" id="KW-0804">Transcription</keyword>
<sequence length="286" mass="32707">MNEKASPKPMNVIEKVMENNIPTIPVEPFKLAKEPKNFLLIGVDSRGEKDSRSDTIMLARYEPADKKMKLISLMRDSFVKIPDHPLHYSKLNHAYYLGGKDLLKRTVEENFGVKIDHMAIIDFNGFINMMDTIAPNGIDVVVTEAMIKDMNLQVKPGKQKLHGKDLLSYVRFRHDEMSDFGRVKRQQEVLISLKEQVINQFSTLEGIAKFPDIIKQAMQNVETDLKFDEAFSMGASFLLNPVNDIQTLRIPVANSFENKSYQHAGSVLQLDFHENEEAIKQFLLTH</sequence>
<dbReference type="GO" id="GO:0071555">
    <property type="term" value="P:cell wall organization"/>
    <property type="evidence" value="ECO:0007669"/>
    <property type="project" value="UniProtKB-KW"/>
</dbReference>
<dbReference type="Proteomes" id="UP000481030">
    <property type="component" value="Unassembled WGS sequence"/>
</dbReference>
<evidence type="ECO:0000313" key="14">
    <source>
        <dbReference type="Proteomes" id="UP000481030"/>
    </source>
</evidence>
<evidence type="ECO:0000256" key="10">
    <source>
        <dbReference type="ARBA" id="ARBA00037178"/>
    </source>
</evidence>
<evidence type="ECO:0000256" key="2">
    <source>
        <dbReference type="ARBA" id="ARBA00006068"/>
    </source>
</evidence>
<keyword evidence="6" id="KW-1133">Transmembrane helix</keyword>
<reference evidence="13 14" key="1">
    <citation type="journal article" date="2016" name="Antonie Van Leeuwenhoek">
        <title>Bacillus depressus sp. nov., isolated from soil of a sunflower field.</title>
        <authorList>
            <person name="Wei X."/>
            <person name="Xin D."/>
            <person name="Xin Y."/>
            <person name="Zhang H."/>
            <person name="Wang T."/>
            <person name="Zhang J."/>
        </authorList>
    </citation>
    <scope>NUCLEOTIDE SEQUENCE [LARGE SCALE GENOMIC DNA]</scope>
    <source>
        <strain evidence="13 14">BZ1</strain>
    </source>
</reference>
<comment type="similarity">
    <text evidence="2">Belongs to the LytR/CpsA/Psr (LCP) family.</text>
</comment>
<protein>
    <recommendedName>
        <fullName evidence="11">Regulatory protein MsrR</fullName>
    </recommendedName>
</protein>
<evidence type="ECO:0000256" key="8">
    <source>
        <dbReference type="ARBA" id="ARBA00023136"/>
    </source>
</evidence>
<dbReference type="InterPro" id="IPR004474">
    <property type="entry name" value="LytR_CpsA_psr"/>
</dbReference>
<evidence type="ECO:0000256" key="5">
    <source>
        <dbReference type="ARBA" id="ARBA00022968"/>
    </source>
</evidence>
<keyword evidence="3" id="KW-1003">Cell membrane</keyword>